<evidence type="ECO:0000313" key="3">
    <source>
        <dbReference type="Proteomes" id="UP001219518"/>
    </source>
</evidence>
<proteinExistence type="predicted"/>
<reference evidence="2" key="2">
    <citation type="journal article" date="2023" name="BMC Genomics">
        <title>Pest status, molecular evolution, and epigenetic factors derived from the genome assembly of Frankliniella fusca, a thysanopteran phytovirus vector.</title>
        <authorList>
            <person name="Catto M.A."/>
            <person name="Labadie P.E."/>
            <person name="Jacobson A.L."/>
            <person name="Kennedy G.G."/>
            <person name="Srinivasan R."/>
            <person name="Hunt B.G."/>
        </authorList>
    </citation>
    <scope>NUCLEOTIDE SEQUENCE</scope>
    <source>
        <strain evidence="2">PL_HMW_Pooled</strain>
    </source>
</reference>
<comment type="caution">
    <text evidence="2">The sequence shown here is derived from an EMBL/GenBank/DDBJ whole genome shotgun (WGS) entry which is preliminary data.</text>
</comment>
<accession>A0AAE1HEW9</accession>
<evidence type="ECO:0000256" key="1">
    <source>
        <dbReference type="SAM" id="MobiDB-lite"/>
    </source>
</evidence>
<gene>
    <name evidence="2" type="ORF">KUF71_009321</name>
</gene>
<reference evidence="2" key="1">
    <citation type="submission" date="2021-07" db="EMBL/GenBank/DDBJ databases">
        <authorList>
            <person name="Catto M.A."/>
            <person name="Jacobson A."/>
            <person name="Kennedy G."/>
            <person name="Labadie P."/>
            <person name="Hunt B.G."/>
            <person name="Srinivasan R."/>
        </authorList>
    </citation>
    <scope>NUCLEOTIDE SEQUENCE</scope>
    <source>
        <strain evidence="2">PL_HMW_Pooled</strain>
        <tissue evidence="2">Head</tissue>
    </source>
</reference>
<keyword evidence="3" id="KW-1185">Reference proteome</keyword>
<protein>
    <submittedName>
        <fullName evidence="2">Phenylalanine--tRNA ligase beta subunit</fullName>
    </submittedName>
</protein>
<evidence type="ECO:0000313" key="2">
    <source>
        <dbReference type="EMBL" id="KAK3920034.1"/>
    </source>
</evidence>
<organism evidence="2 3">
    <name type="scientific">Frankliniella fusca</name>
    <dbReference type="NCBI Taxonomy" id="407009"/>
    <lineage>
        <taxon>Eukaryota</taxon>
        <taxon>Metazoa</taxon>
        <taxon>Ecdysozoa</taxon>
        <taxon>Arthropoda</taxon>
        <taxon>Hexapoda</taxon>
        <taxon>Insecta</taxon>
        <taxon>Pterygota</taxon>
        <taxon>Neoptera</taxon>
        <taxon>Paraneoptera</taxon>
        <taxon>Thysanoptera</taxon>
        <taxon>Terebrantia</taxon>
        <taxon>Thripoidea</taxon>
        <taxon>Thripidae</taxon>
        <taxon>Frankliniella</taxon>
    </lineage>
</organism>
<keyword evidence="2" id="KW-0436">Ligase</keyword>
<dbReference type="GO" id="GO:0016874">
    <property type="term" value="F:ligase activity"/>
    <property type="evidence" value="ECO:0007669"/>
    <property type="project" value="UniProtKB-KW"/>
</dbReference>
<dbReference type="AlphaFoldDB" id="A0AAE1HEW9"/>
<feature type="region of interest" description="Disordered" evidence="1">
    <location>
        <begin position="36"/>
        <end position="64"/>
    </location>
</feature>
<name>A0AAE1HEW9_9NEOP</name>
<dbReference type="EMBL" id="JAHWGI010000985">
    <property type="protein sequence ID" value="KAK3920034.1"/>
    <property type="molecule type" value="Genomic_DNA"/>
</dbReference>
<dbReference type="Proteomes" id="UP001219518">
    <property type="component" value="Unassembled WGS sequence"/>
</dbReference>
<sequence>NSLTLSNTTYIQECTVLGRRQTPLPGGSGVFKVSTEASQPMEPNSPEVRSPGHPTRKAPGSLWPPKCERILGAVLPVRRGTSSYLGNPTPQRKTVFGARFPTAASRPGNRVLLRWSSGDDSSEEKRRAHCTPLHARHIMEHAHSSLTAEIRSVLHA</sequence>
<feature type="non-terminal residue" evidence="2">
    <location>
        <position position="156"/>
    </location>
</feature>